<dbReference type="SMART" id="SM01235">
    <property type="entry name" value="Haem_bd"/>
    <property type="match status" value="1"/>
</dbReference>
<protein>
    <recommendedName>
        <fullName evidence="1">Haem-binding domain-containing protein</fullName>
    </recommendedName>
</protein>
<evidence type="ECO:0000313" key="3">
    <source>
        <dbReference type="Proteomes" id="UP000521017"/>
    </source>
</evidence>
<gene>
    <name evidence="2" type="ORF">HDF25_000170</name>
</gene>
<evidence type="ECO:0000259" key="1">
    <source>
        <dbReference type="SMART" id="SM01235"/>
    </source>
</evidence>
<feature type="domain" description="Haem-binding" evidence="1">
    <location>
        <begin position="12"/>
        <end position="147"/>
    </location>
</feature>
<sequence>MSRVKITLIISLLFIAAIQFIPVTKNTDNRILVTDISKIYPVPVKIQAVLKNTCYDCHSNRTFYPWYASLQPVSWWIASHIIKGKEKLNFSDFGSYSNRRQHSKLEAMANSINDGVMPIGAYTLIHQKARLIEADRILLNNWIEKTKDSLSFTNK</sequence>
<dbReference type="EMBL" id="JACHCC010000001">
    <property type="protein sequence ID" value="MBB6498046.1"/>
    <property type="molecule type" value="Genomic_DNA"/>
</dbReference>
<name>A0A7X0MGR1_9SPHI</name>
<dbReference type="Proteomes" id="UP000521017">
    <property type="component" value="Unassembled WGS sequence"/>
</dbReference>
<dbReference type="Pfam" id="PF14376">
    <property type="entry name" value="Haem_bd"/>
    <property type="match status" value="1"/>
</dbReference>
<comment type="caution">
    <text evidence="2">The sequence shown here is derived from an EMBL/GenBank/DDBJ whole genome shotgun (WGS) entry which is preliminary data.</text>
</comment>
<evidence type="ECO:0000313" key="2">
    <source>
        <dbReference type="EMBL" id="MBB6498046.1"/>
    </source>
</evidence>
<dbReference type="AlphaFoldDB" id="A0A7X0MGR1"/>
<organism evidence="2 3">
    <name type="scientific">Pedobacter cryoconitis</name>
    <dbReference type="NCBI Taxonomy" id="188932"/>
    <lineage>
        <taxon>Bacteria</taxon>
        <taxon>Pseudomonadati</taxon>
        <taxon>Bacteroidota</taxon>
        <taxon>Sphingobacteriia</taxon>
        <taxon>Sphingobacteriales</taxon>
        <taxon>Sphingobacteriaceae</taxon>
        <taxon>Pedobacter</taxon>
    </lineage>
</organism>
<dbReference type="RefSeq" id="WP_184621810.1">
    <property type="nucleotide sequence ID" value="NZ_JACHCC010000001.1"/>
</dbReference>
<proteinExistence type="predicted"/>
<accession>A0A7X0MGR1</accession>
<reference evidence="2 3" key="1">
    <citation type="submission" date="2020-08" db="EMBL/GenBank/DDBJ databases">
        <title>Genomic Encyclopedia of Type Strains, Phase IV (KMG-V): Genome sequencing to study the core and pangenomes of soil and plant-associated prokaryotes.</title>
        <authorList>
            <person name="Whitman W."/>
        </authorList>
    </citation>
    <scope>NUCLEOTIDE SEQUENCE [LARGE SCALE GENOMIC DNA]</scope>
    <source>
        <strain evidence="2 3">M2T3</strain>
    </source>
</reference>
<dbReference type="InterPro" id="IPR025992">
    <property type="entry name" value="Haem-bd"/>
</dbReference>